<protein>
    <recommendedName>
        <fullName evidence="4">TIGR04197 family type VII secretion effector</fullName>
    </recommendedName>
</protein>
<feature type="compositionally biased region" description="Polar residues" evidence="1">
    <location>
        <begin position="7"/>
        <end position="36"/>
    </location>
</feature>
<dbReference type="Proteomes" id="UP001321766">
    <property type="component" value="Chromosome"/>
</dbReference>
<dbReference type="EMBL" id="AP026798">
    <property type="protein sequence ID" value="BDR52713.1"/>
    <property type="molecule type" value="Genomic_DNA"/>
</dbReference>
<dbReference type="InterPro" id="IPR046318">
    <property type="entry name" value="DUF5344"/>
</dbReference>
<evidence type="ECO:0000313" key="2">
    <source>
        <dbReference type="EMBL" id="BDR52713.1"/>
    </source>
</evidence>
<evidence type="ECO:0000256" key="1">
    <source>
        <dbReference type="SAM" id="MobiDB-lite"/>
    </source>
</evidence>
<name>A0ABM8B784_9BIFI</name>
<evidence type="ECO:0008006" key="4">
    <source>
        <dbReference type="Google" id="ProtNLM"/>
    </source>
</evidence>
<feature type="region of interest" description="Disordered" evidence="1">
    <location>
        <begin position="1"/>
        <end position="36"/>
    </location>
</feature>
<sequence length="88" mass="9746">MAEIKVQEQSVTEVSSTLEGASTSLPRSGQVDTRGSQAPTIAEFHHQMGRISRLVAQYGDFLRRDIQTLDKAVETIQETDERIAQDGQ</sequence>
<reference evidence="2 3" key="1">
    <citation type="journal article" date="2023" name="Microbiol. Spectr.">
        <title>Symbiosis of Carpenter Bees with Uncharacterized Lactic Acid Bacteria Showing NAD Auxotrophy.</title>
        <authorList>
            <person name="Kawasaki S."/>
            <person name="Ozawa K."/>
            <person name="Mori T."/>
            <person name="Yamamoto A."/>
            <person name="Ito M."/>
            <person name="Ohkuma M."/>
            <person name="Sakamoto M."/>
            <person name="Matsutani M."/>
        </authorList>
    </citation>
    <scope>NUCLEOTIDE SEQUENCE [LARGE SCALE GENOMIC DNA]</scope>
    <source>
        <strain evidence="2 3">Kim37-2</strain>
    </source>
</reference>
<keyword evidence="3" id="KW-1185">Reference proteome</keyword>
<accession>A0ABM8B784</accession>
<dbReference type="Pfam" id="PF17279">
    <property type="entry name" value="DUF5344"/>
    <property type="match status" value="1"/>
</dbReference>
<proteinExistence type="predicted"/>
<organism evidence="2 3">
    <name type="scientific">Bombiscardovia nodaiensis</name>
    <dbReference type="NCBI Taxonomy" id="2932181"/>
    <lineage>
        <taxon>Bacteria</taxon>
        <taxon>Bacillati</taxon>
        <taxon>Actinomycetota</taxon>
        <taxon>Actinomycetes</taxon>
        <taxon>Bifidobacteriales</taxon>
        <taxon>Bifidobacteriaceae</taxon>
        <taxon>Bombiscardovia</taxon>
    </lineage>
</organism>
<evidence type="ECO:0000313" key="3">
    <source>
        <dbReference type="Proteomes" id="UP001321766"/>
    </source>
</evidence>
<gene>
    <name evidence="2" type="ORF">KIM372_06200</name>
</gene>